<feature type="compositionally biased region" description="Acidic residues" evidence="1">
    <location>
        <begin position="445"/>
        <end position="456"/>
    </location>
</feature>
<sequence length="473" mass="55495">MISFGSYPILVWHLCDNHNIFRAPFVQRINKNKIGMQTTSAVTVATCETVTKAPTTIKKSKQVHTTESKATIYAARTESIPWNNGKKLSKEKEDKIVQSLRIRLADSEIRAARRERQLGKFRLPMDRWRLRVSKTSSLHGETGVKRSLPCSFCIIPMFNMKQWIFSQLLLYKSYCRNFHRPTSYRKLSTMYDVMTFPRKVMMTENISIEATKILLEEFIIIVKWKYGERGIPFVSTWKTQCNNAKDTMCRIHHQDVDKSTVSVFSNLLEQRQKNQRLANLLTRQMDYIKTGLSTGQKEHFALKRKAKGHKLMFVRNEIRMRKGTGGYEPLPKQSNTEDRKEKQWKEKKSSTKKTSSNKESEPQYRRRIVSYNEDGSIIFERDLQPGEDSSVALEEWNEERSHANKNVVDAMNPELDWEQDDIQEKEQRQVTSSKRIPKWIVDDVDFDEEEIEEEENLFPSSKDEELEEEDVIE</sequence>
<dbReference type="EMBL" id="KB454499">
    <property type="protein sequence ID" value="EME30556.1"/>
    <property type="molecule type" value="Genomic_DNA"/>
</dbReference>
<gene>
    <name evidence="2" type="ORF">Gasu_22260</name>
</gene>
<evidence type="ECO:0000256" key="1">
    <source>
        <dbReference type="SAM" id="MobiDB-lite"/>
    </source>
</evidence>
<evidence type="ECO:0000313" key="2">
    <source>
        <dbReference type="EMBL" id="EME30556.1"/>
    </source>
</evidence>
<dbReference type="GeneID" id="17089278"/>
<accession>M2W480</accession>
<protein>
    <submittedName>
        <fullName evidence="2">Uncharacterized protein</fullName>
    </submittedName>
</protein>
<feature type="compositionally biased region" description="Acidic residues" evidence="1">
    <location>
        <begin position="464"/>
        <end position="473"/>
    </location>
</feature>
<feature type="region of interest" description="Disordered" evidence="1">
    <location>
        <begin position="322"/>
        <end position="366"/>
    </location>
</feature>
<feature type="compositionally biased region" description="Basic and acidic residues" evidence="1">
    <location>
        <begin position="335"/>
        <end position="349"/>
    </location>
</feature>
<dbReference type="Proteomes" id="UP000030680">
    <property type="component" value="Unassembled WGS sequence"/>
</dbReference>
<reference evidence="3" key="1">
    <citation type="journal article" date="2013" name="Science">
        <title>Gene transfer from bacteria and archaea facilitated evolution of an extremophilic eukaryote.</title>
        <authorList>
            <person name="Schonknecht G."/>
            <person name="Chen W.H."/>
            <person name="Ternes C.M."/>
            <person name="Barbier G.G."/>
            <person name="Shrestha R.P."/>
            <person name="Stanke M."/>
            <person name="Brautigam A."/>
            <person name="Baker B.J."/>
            <person name="Banfield J.F."/>
            <person name="Garavito R.M."/>
            <person name="Carr K."/>
            <person name="Wilkerson C."/>
            <person name="Rensing S.A."/>
            <person name="Gagneul D."/>
            <person name="Dickenson N.E."/>
            <person name="Oesterhelt C."/>
            <person name="Lercher M.J."/>
            <person name="Weber A.P."/>
        </authorList>
    </citation>
    <scope>NUCLEOTIDE SEQUENCE [LARGE SCALE GENOMIC DNA]</scope>
    <source>
        <strain evidence="3">074W</strain>
    </source>
</reference>
<dbReference type="OrthoDB" id="11104at2759"/>
<dbReference type="KEGG" id="gsl:Gasu_22260"/>
<organism evidence="2 3">
    <name type="scientific">Galdieria sulphuraria</name>
    <name type="common">Red alga</name>
    <dbReference type="NCBI Taxonomy" id="130081"/>
    <lineage>
        <taxon>Eukaryota</taxon>
        <taxon>Rhodophyta</taxon>
        <taxon>Bangiophyceae</taxon>
        <taxon>Galdieriales</taxon>
        <taxon>Galdieriaceae</taxon>
        <taxon>Galdieria</taxon>
    </lineage>
</organism>
<dbReference type="AlphaFoldDB" id="M2W480"/>
<proteinExistence type="predicted"/>
<name>M2W480_GALSU</name>
<feature type="region of interest" description="Disordered" evidence="1">
    <location>
        <begin position="445"/>
        <end position="473"/>
    </location>
</feature>
<keyword evidence="3" id="KW-1185">Reference proteome</keyword>
<evidence type="ECO:0000313" key="3">
    <source>
        <dbReference type="Proteomes" id="UP000030680"/>
    </source>
</evidence>
<dbReference type="RefSeq" id="XP_005707076.1">
    <property type="nucleotide sequence ID" value="XM_005707019.1"/>
</dbReference>
<dbReference type="Gramene" id="EME30556">
    <property type="protein sequence ID" value="EME30556"/>
    <property type="gene ID" value="Gasu_22260"/>
</dbReference>